<feature type="transmembrane region" description="Helical" evidence="1">
    <location>
        <begin position="85"/>
        <end position="110"/>
    </location>
</feature>
<dbReference type="PANTHER" id="PTHR12246">
    <property type="entry name" value="PALMITOYLTRANSFERASE ZDHHC16"/>
    <property type="match status" value="1"/>
</dbReference>
<dbReference type="InParanoid" id="I1BTR3"/>
<dbReference type="STRING" id="246409.I1BTR3"/>
<protein>
    <submittedName>
        <fullName evidence="2">Uncharacterized protein</fullName>
    </submittedName>
</protein>
<keyword evidence="1" id="KW-0812">Transmembrane</keyword>
<proteinExistence type="predicted"/>
<dbReference type="eggNOG" id="KOG1313">
    <property type="taxonomic scope" value="Eukaryota"/>
</dbReference>
<accession>I1BTR3</accession>
<dbReference type="GeneID" id="93611269"/>
<evidence type="ECO:0000313" key="2">
    <source>
        <dbReference type="EMBL" id="EIE79593.1"/>
    </source>
</evidence>
<keyword evidence="1" id="KW-1133">Transmembrane helix</keyword>
<dbReference type="Proteomes" id="UP000009138">
    <property type="component" value="Unassembled WGS sequence"/>
</dbReference>
<name>I1BTR3_RHIO9</name>
<dbReference type="OMA" id="WRPFMLC"/>
<dbReference type="GO" id="GO:0016409">
    <property type="term" value="F:palmitoyltransferase activity"/>
    <property type="evidence" value="ECO:0007669"/>
    <property type="project" value="InterPro"/>
</dbReference>
<dbReference type="AlphaFoldDB" id="I1BTR3"/>
<dbReference type="EMBL" id="CH476734">
    <property type="protein sequence ID" value="EIE79593.1"/>
    <property type="molecule type" value="Genomic_DNA"/>
</dbReference>
<evidence type="ECO:0000313" key="3">
    <source>
        <dbReference type="Proteomes" id="UP000009138"/>
    </source>
</evidence>
<dbReference type="VEuPathDB" id="FungiDB:RO3G_04298"/>
<sequence>MAIVTPPGDMKEYKKSAEEENNDASMRTMLLEMEEHSQFPNTCKKLFSAGYFVVFGWRPFILCMDLNELDVSTQKTIWPYYFPRAIFAFAIILAICMGLAIGALCVWHYYLIMTAQTTVEFYNNHYDKAVCKSQGEIFVNMYDFGPLENFKRFFNICEQYPWYTLFFPMPVPPKGTGRVYEKCQEFYMLPESSQRAHVLSQQESQDIEDIKDI</sequence>
<dbReference type="RefSeq" id="XP_067514989.1">
    <property type="nucleotide sequence ID" value="XM_067658888.1"/>
</dbReference>
<dbReference type="OrthoDB" id="9909019at2759"/>
<evidence type="ECO:0000256" key="1">
    <source>
        <dbReference type="SAM" id="Phobius"/>
    </source>
</evidence>
<gene>
    <name evidence="2" type="ORF">RO3G_04298</name>
</gene>
<reference evidence="2 3" key="1">
    <citation type="journal article" date="2009" name="PLoS Genet.">
        <title>Genomic analysis of the basal lineage fungus Rhizopus oryzae reveals a whole-genome duplication.</title>
        <authorList>
            <person name="Ma L.-J."/>
            <person name="Ibrahim A.S."/>
            <person name="Skory C."/>
            <person name="Grabherr M.G."/>
            <person name="Burger G."/>
            <person name="Butler M."/>
            <person name="Elias M."/>
            <person name="Idnurm A."/>
            <person name="Lang B.F."/>
            <person name="Sone T."/>
            <person name="Abe A."/>
            <person name="Calvo S.E."/>
            <person name="Corrochano L.M."/>
            <person name="Engels R."/>
            <person name="Fu J."/>
            <person name="Hansberg W."/>
            <person name="Kim J.-M."/>
            <person name="Kodira C.D."/>
            <person name="Koehrsen M.J."/>
            <person name="Liu B."/>
            <person name="Miranda-Saavedra D."/>
            <person name="O'Leary S."/>
            <person name="Ortiz-Castellanos L."/>
            <person name="Poulter R."/>
            <person name="Rodriguez-Romero J."/>
            <person name="Ruiz-Herrera J."/>
            <person name="Shen Y.-Q."/>
            <person name="Zeng Q."/>
            <person name="Galagan J."/>
            <person name="Birren B.W."/>
            <person name="Cuomo C.A."/>
            <person name="Wickes B.L."/>
        </authorList>
    </citation>
    <scope>NUCLEOTIDE SEQUENCE [LARGE SCALE GENOMIC DNA]</scope>
    <source>
        <strain evidence="3">RA 99-880 / ATCC MYA-4621 / FGSC 9543 / NRRL 43880</strain>
    </source>
</reference>
<keyword evidence="3" id="KW-1185">Reference proteome</keyword>
<keyword evidence="1" id="KW-0472">Membrane</keyword>
<organism evidence="2 3">
    <name type="scientific">Rhizopus delemar (strain RA 99-880 / ATCC MYA-4621 / FGSC 9543 / NRRL 43880)</name>
    <name type="common">Mucormycosis agent</name>
    <name type="synonym">Rhizopus arrhizus var. delemar</name>
    <dbReference type="NCBI Taxonomy" id="246409"/>
    <lineage>
        <taxon>Eukaryota</taxon>
        <taxon>Fungi</taxon>
        <taxon>Fungi incertae sedis</taxon>
        <taxon>Mucoromycota</taxon>
        <taxon>Mucoromycotina</taxon>
        <taxon>Mucoromycetes</taxon>
        <taxon>Mucorales</taxon>
        <taxon>Mucorineae</taxon>
        <taxon>Rhizopodaceae</taxon>
        <taxon>Rhizopus</taxon>
    </lineage>
</organism>
<dbReference type="InterPro" id="IPR039859">
    <property type="entry name" value="PFA4/ZDH16/20/ERF2-like"/>
</dbReference>